<sequence length="312" mass="37590">MQRFFIILHFMSDHFIYSSQFGFLNGATLNLLILKIVLLYFDSSQIYLLQKFLETFTEWDWKFPVKLEELTQKSQSWDGESEINFRKNQYLSKYINYSNKERIRLEKHTNPIMVVLTLGYPEQNCSYNVNYSTIKIILKEFENGNNMLINVKNTNGVYEELKHAWKMWLNGPRFVEKYKHFLFILCTDKFHTKEIENYCRFFESRIRLELIFTIEEDQKQIDYTHATSQENCLPKIFLEKYSGHYIQHWWVGIETNKFIKQLEFNKNDGNVLNKFVENINNKTPSVLLNKDRKIEVIYLEGNSDELNECFKN</sequence>
<dbReference type="Gene3D" id="1.10.1410.10">
    <property type="match status" value="1"/>
</dbReference>
<keyword evidence="10" id="KW-1133">Transmembrane helix</keyword>
<feature type="domain" description="Poly(A) polymerase central" evidence="11">
    <location>
        <begin position="11"/>
        <end position="161"/>
    </location>
</feature>
<name>A0A6V7U894_MELEN</name>
<protein>
    <recommendedName>
        <fullName evidence="3">polynucleotide adenylyltransferase</fullName>
        <ecNumber evidence="3">2.7.7.19</ecNumber>
    </recommendedName>
</protein>
<dbReference type="Proteomes" id="UP000580250">
    <property type="component" value="Unassembled WGS sequence"/>
</dbReference>
<evidence type="ECO:0000259" key="11">
    <source>
        <dbReference type="Pfam" id="PF04928"/>
    </source>
</evidence>
<dbReference type="GO" id="GO:1990817">
    <property type="term" value="F:poly(A) RNA polymerase activity"/>
    <property type="evidence" value="ECO:0007669"/>
    <property type="project" value="UniProtKB-EC"/>
</dbReference>
<dbReference type="GO" id="GO:0006397">
    <property type="term" value="P:mRNA processing"/>
    <property type="evidence" value="ECO:0007669"/>
    <property type="project" value="UniProtKB-KW"/>
</dbReference>
<comment type="caution">
    <text evidence="12">The sequence shown here is derived from an EMBL/GenBank/DDBJ whole genome shotgun (WGS) entry which is preliminary data.</text>
</comment>
<keyword evidence="6" id="KW-0547">Nucleotide-binding</keyword>
<proteinExistence type="inferred from homology"/>
<evidence type="ECO:0000256" key="7">
    <source>
        <dbReference type="ARBA" id="ARBA00022840"/>
    </source>
</evidence>
<dbReference type="InterPro" id="IPR011068">
    <property type="entry name" value="NuclTrfase_I-like_C"/>
</dbReference>
<evidence type="ECO:0000256" key="2">
    <source>
        <dbReference type="ARBA" id="ARBA00010912"/>
    </source>
</evidence>
<comment type="subcellular location">
    <subcellularLocation>
        <location evidence="1">Nucleus</location>
    </subcellularLocation>
</comment>
<evidence type="ECO:0000313" key="13">
    <source>
        <dbReference type="Proteomes" id="UP000580250"/>
    </source>
</evidence>
<evidence type="ECO:0000256" key="3">
    <source>
        <dbReference type="ARBA" id="ARBA00012388"/>
    </source>
</evidence>
<keyword evidence="5" id="KW-0808">Transferase</keyword>
<dbReference type="GO" id="GO:0003723">
    <property type="term" value="F:RNA binding"/>
    <property type="evidence" value="ECO:0007669"/>
    <property type="project" value="InterPro"/>
</dbReference>
<reference evidence="12 13" key="1">
    <citation type="submission" date="2020-08" db="EMBL/GenBank/DDBJ databases">
        <authorList>
            <person name="Koutsovoulos G."/>
            <person name="Danchin GJ E."/>
        </authorList>
    </citation>
    <scope>NUCLEOTIDE SEQUENCE [LARGE SCALE GENOMIC DNA]</scope>
</reference>
<dbReference type="GO" id="GO:0005634">
    <property type="term" value="C:nucleus"/>
    <property type="evidence" value="ECO:0007669"/>
    <property type="project" value="UniProtKB-SubCell"/>
</dbReference>
<evidence type="ECO:0000313" key="12">
    <source>
        <dbReference type="EMBL" id="CAD2146274.1"/>
    </source>
</evidence>
<comment type="similarity">
    <text evidence="2">Belongs to the poly(A) polymerase family.</text>
</comment>
<dbReference type="AlphaFoldDB" id="A0A6V7U894"/>
<evidence type="ECO:0000256" key="5">
    <source>
        <dbReference type="ARBA" id="ARBA00022679"/>
    </source>
</evidence>
<dbReference type="PANTHER" id="PTHR10682:SF10">
    <property type="entry name" value="POLYNUCLEOTIDE ADENYLYLTRANSFERASE"/>
    <property type="match status" value="1"/>
</dbReference>
<gene>
    <name evidence="12" type="ORF">MENT_LOCUS8548</name>
</gene>
<dbReference type="Gene3D" id="3.30.70.590">
    <property type="entry name" value="Poly(A) polymerase predicted RNA binding domain"/>
    <property type="match status" value="1"/>
</dbReference>
<evidence type="ECO:0000256" key="9">
    <source>
        <dbReference type="ARBA" id="ARBA00048830"/>
    </source>
</evidence>
<dbReference type="Pfam" id="PF04928">
    <property type="entry name" value="PAP_central"/>
    <property type="match status" value="1"/>
</dbReference>
<evidence type="ECO:0000256" key="8">
    <source>
        <dbReference type="ARBA" id="ARBA00023242"/>
    </source>
</evidence>
<dbReference type="EC" id="2.7.7.19" evidence="3"/>
<dbReference type="OrthoDB" id="10263155at2759"/>
<evidence type="ECO:0000256" key="6">
    <source>
        <dbReference type="ARBA" id="ARBA00022741"/>
    </source>
</evidence>
<evidence type="ECO:0000256" key="10">
    <source>
        <dbReference type="SAM" id="Phobius"/>
    </source>
</evidence>
<keyword evidence="10" id="KW-0472">Membrane</keyword>
<accession>A0A6V7U894</accession>
<dbReference type="SUPFAM" id="SSF55003">
    <property type="entry name" value="PAP/Archaeal CCA-adding enzyme, C-terminal domain"/>
    <property type="match status" value="1"/>
</dbReference>
<keyword evidence="10" id="KW-0812">Transmembrane</keyword>
<organism evidence="12 13">
    <name type="scientific">Meloidogyne enterolobii</name>
    <name type="common">Root-knot nematode worm</name>
    <name type="synonym">Meloidogyne mayaguensis</name>
    <dbReference type="NCBI Taxonomy" id="390850"/>
    <lineage>
        <taxon>Eukaryota</taxon>
        <taxon>Metazoa</taxon>
        <taxon>Ecdysozoa</taxon>
        <taxon>Nematoda</taxon>
        <taxon>Chromadorea</taxon>
        <taxon>Rhabditida</taxon>
        <taxon>Tylenchina</taxon>
        <taxon>Tylenchomorpha</taxon>
        <taxon>Tylenchoidea</taxon>
        <taxon>Meloidogynidae</taxon>
        <taxon>Meloidogyninae</taxon>
        <taxon>Meloidogyne</taxon>
    </lineage>
</organism>
<evidence type="ECO:0000256" key="1">
    <source>
        <dbReference type="ARBA" id="ARBA00004123"/>
    </source>
</evidence>
<dbReference type="GO" id="GO:0005524">
    <property type="term" value="F:ATP binding"/>
    <property type="evidence" value="ECO:0007669"/>
    <property type="project" value="UniProtKB-KW"/>
</dbReference>
<dbReference type="PANTHER" id="PTHR10682">
    <property type="entry name" value="POLY A POLYMERASE"/>
    <property type="match status" value="1"/>
</dbReference>
<dbReference type="GO" id="GO:0031123">
    <property type="term" value="P:RNA 3'-end processing"/>
    <property type="evidence" value="ECO:0007669"/>
    <property type="project" value="InterPro"/>
</dbReference>
<dbReference type="EMBL" id="CAJEWN010000037">
    <property type="protein sequence ID" value="CAD2146274.1"/>
    <property type="molecule type" value="Genomic_DNA"/>
</dbReference>
<comment type="catalytic activity">
    <reaction evidence="9">
        <text>RNA(n) + ATP = RNA(n)-3'-adenine ribonucleotide + diphosphate</text>
        <dbReference type="Rhea" id="RHEA:11332"/>
        <dbReference type="Rhea" id="RHEA-COMP:14527"/>
        <dbReference type="Rhea" id="RHEA-COMP:17347"/>
        <dbReference type="ChEBI" id="CHEBI:30616"/>
        <dbReference type="ChEBI" id="CHEBI:33019"/>
        <dbReference type="ChEBI" id="CHEBI:140395"/>
        <dbReference type="ChEBI" id="CHEBI:173115"/>
        <dbReference type="EC" id="2.7.7.19"/>
    </reaction>
</comment>
<evidence type="ECO:0000256" key="4">
    <source>
        <dbReference type="ARBA" id="ARBA00022664"/>
    </source>
</evidence>
<keyword evidence="4" id="KW-0507">mRNA processing</keyword>
<dbReference type="InterPro" id="IPR007012">
    <property type="entry name" value="PolA_pol_cen_dom"/>
</dbReference>
<keyword evidence="7" id="KW-0067">ATP-binding</keyword>
<dbReference type="SUPFAM" id="SSF81631">
    <property type="entry name" value="PAP/OAS1 substrate-binding domain"/>
    <property type="match status" value="1"/>
</dbReference>
<feature type="transmembrane region" description="Helical" evidence="10">
    <location>
        <begin position="21"/>
        <end position="41"/>
    </location>
</feature>
<keyword evidence="8" id="KW-0539">Nucleus</keyword>